<feature type="transmembrane region" description="Helical" evidence="1">
    <location>
        <begin position="181"/>
        <end position="200"/>
    </location>
</feature>
<name>A0A0S2M1W6_9MICC</name>
<sequence length="207" mass="21459">MSSSNVSRKYSVPLPVRRTGFAAAVVVAAIGTTAAPAIAQHPPMVVVSAGNPDIAFSYSSDGIAFSKAVPDLFSASPKLVPGQEIEEQLWVRNENSVAVEVSVAAVAPLGDREITRAGLTPSPVITLAPGAAAPLQVRMWLPESADNLSQGQTWPVLLQVNARESAASTSQELSYTGGTNGIWPLSVAALLGGAGAYLGARKRRTQQ</sequence>
<feature type="chain" id="PRO_5006602248" description="Gram-positive cocci surface proteins LPxTG domain-containing protein" evidence="2">
    <location>
        <begin position="40"/>
        <end position="207"/>
    </location>
</feature>
<keyword evidence="2" id="KW-0732">Signal</keyword>
<accession>A0A0S2M1W6</accession>
<evidence type="ECO:0000313" key="3">
    <source>
        <dbReference type="EMBL" id="ALO67765.1"/>
    </source>
</evidence>
<evidence type="ECO:0000256" key="1">
    <source>
        <dbReference type="SAM" id="Phobius"/>
    </source>
</evidence>
<keyword evidence="1" id="KW-1133">Transmembrane helix</keyword>
<dbReference type="EMBL" id="CP013200">
    <property type="protein sequence ID" value="ALO67765.1"/>
    <property type="molecule type" value="Genomic_DNA"/>
</dbReference>
<dbReference type="OrthoDB" id="4949924at2"/>
<organism evidence="3 4">
    <name type="scientific">Arthrobacter alpinus</name>
    <dbReference type="NCBI Taxonomy" id="656366"/>
    <lineage>
        <taxon>Bacteria</taxon>
        <taxon>Bacillati</taxon>
        <taxon>Actinomycetota</taxon>
        <taxon>Actinomycetes</taxon>
        <taxon>Micrococcales</taxon>
        <taxon>Micrococcaceae</taxon>
        <taxon>Arthrobacter</taxon>
    </lineage>
</organism>
<evidence type="ECO:0000256" key="2">
    <source>
        <dbReference type="SAM" id="SignalP"/>
    </source>
</evidence>
<feature type="signal peptide" evidence="2">
    <location>
        <begin position="1"/>
        <end position="39"/>
    </location>
</feature>
<proteinExistence type="predicted"/>
<keyword evidence="1" id="KW-0472">Membrane</keyword>
<dbReference type="Proteomes" id="UP000059574">
    <property type="component" value="Chromosome"/>
</dbReference>
<gene>
    <name evidence="3" type="ORF">AS189_16375</name>
</gene>
<dbReference type="AlphaFoldDB" id="A0A0S2M1W6"/>
<reference evidence="4" key="1">
    <citation type="submission" date="2015-11" db="EMBL/GenBank/DDBJ databases">
        <authorList>
            <person name="Kumar R."/>
            <person name="Singh D."/>
            <person name="Swarnkar M.K."/>
            <person name="Singh A.K."/>
            <person name="Kumar S."/>
        </authorList>
    </citation>
    <scope>NUCLEOTIDE SEQUENCE [LARGE SCALE GENOMIC DNA]</scope>
    <source>
        <strain evidence="4">ERGS4:06</strain>
    </source>
</reference>
<protein>
    <recommendedName>
        <fullName evidence="5">Gram-positive cocci surface proteins LPxTG domain-containing protein</fullName>
    </recommendedName>
</protein>
<keyword evidence="1" id="KW-0812">Transmembrane</keyword>
<evidence type="ECO:0000313" key="4">
    <source>
        <dbReference type="Proteomes" id="UP000059574"/>
    </source>
</evidence>
<reference evidence="3 4" key="2">
    <citation type="journal article" date="2016" name="J. Biotechnol.">
        <title>Complete genome sequence of Arthrobacter alpinus ERGS4:06, a yellow pigmented bacterium tolerant to cold and radiations isolated from Sikkim Himalaya.</title>
        <authorList>
            <person name="Kumar R."/>
            <person name="Singh D."/>
            <person name="Swarnkar M.K."/>
            <person name="Singh A.K."/>
            <person name="Kumar S."/>
        </authorList>
    </citation>
    <scope>NUCLEOTIDE SEQUENCE [LARGE SCALE GENOMIC DNA]</scope>
    <source>
        <strain evidence="3 4">ERGS4:06</strain>
    </source>
</reference>
<dbReference type="RefSeq" id="WP_062291248.1">
    <property type="nucleotide sequence ID" value="NZ_CP013200.1"/>
</dbReference>
<evidence type="ECO:0008006" key="5">
    <source>
        <dbReference type="Google" id="ProtNLM"/>
    </source>
</evidence>